<feature type="signal peptide" evidence="3">
    <location>
        <begin position="1"/>
        <end position="28"/>
    </location>
</feature>
<dbReference type="KEGG" id="yey:Y11_23571"/>
<evidence type="ECO:0000256" key="2">
    <source>
        <dbReference type="ARBA" id="ARBA00022801"/>
    </source>
</evidence>
<dbReference type="Pfam" id="PF02275">
    <property type="entry name" value="CBAH"/>
    <property type="match status" value="1"/>
</dbReference>
<dbReference type="HOGENOM" id="CLU_045206_0_1_6"/>
<dbReference type="PANTHER" id="PTHR35527">
    <property type="entry name" value="CHOLOYLGLYCINE HYDROLASE"/>
    <property type="match status" value="1"/>
</dbReference>
<evidence type="ECO:0000256" key="3">
    <source>
        <dbReference type="SAM" id="SignalP"/>
    </source>
</evidence>
<dbReference type="SUPFAM" id="SSF56235">
    <property type="entry name" value="N-terminal nucleophile aminohydrolases (Ntn hydrolases)"/>
    <property type="match status" value="1"/>
</dbReference>
<sequence>MNKNRIAKILLGAMAFVGSITLIPAVQACTRAVYLGPENLVITGRSMDWKEDLHSDLWIFPRGMERTGNAGPNSVAWKSKYGSVITAAYNIATTDGMNEKGLVVNMLWLAESQYPEPTPAKPNISLAAWGQYVLDNFATVDEAVNYFKQEPITVLTSKVPGQERLGTIHLTLSDASGDSAIFEYIDGKLTIHHSREYQVVTNSPTYDKQLAINSYWQRIGGTNMLPGTNSSSDRFVRAQFYINAIPKYTDKQLATASVLSVIRSVSVPYGISTPDEPNISSTRWRTLSDQKNKIYYFESTLMPNTFWVDFNKIDFSKSADVKKLKVNTPQAAQYTGDVSGHFQPEKPFVFEPVTQKS</sequence>
<evidence type="ECO:0000259" key="4">
    <source>
        <dbReference type="Pfam" id="PF02275"/>
    </source>
</evidence>
<dbReference type="InterPro" id="IPR052193">
    <property type="entry name" value="Peptidase_C59"/>
</dbReference>
<evidence type="ECO:0000256" key="1">
    <source>
        <dbReference type="ARBA" id="ARBA00006625"/>
    </source>
</evidence>
<dbReference type="InterPro" id="IPR029132">
    <property type="entry name" value="CBAH/NAAA_C"/>
</dbReference>
<keyword evidence="3" id="KW-0732">Signal</keyword>
<gene>
    <name evidence="5" type="ordered locus">Y11_23571</name>
</gene>
<name>A0A0H3NRG9_YERE1</name>
<dbReference type="PATRIC" id="fig|930944.6.peg.2340"/>
<feature type="domain" description="Choloylglycine hydrolase/NAAA C-terminal" evidence="4">
    <location>
        <begin position="29"/>
        <end position="315"/>
    </location>
</feature>
<dbReference type="PANTHER" id="PTHR35527:SF2">
    <property type="entry name" value="HYDROLASE"/>
    <property type="match status" value="1"/>
</dbReference>
<dbReference type="GO" id="GO:0016787">
    <property type="term" value="F:hydrolase activity"/>
    <property type="evidence" value="ECO:0007669"/>
    <property type="project" value="UniProtKB-KW"/>
</dbReference>
<proteinExistence type="inferred from homology"/>
<accession>A0A0H3NRG9</accession>
<evidence type="ECO:0000313" key="6">
    <source>
        <dbReference type="Proteomes" id="UP000008084"/>
    </source>
</evidence>
<dbReference type="EMBL" id="FR729477">
    <property type="protein sequence ID" value="CBY25824.1"/>
    <property type="molecule type" value="Genomic_DNA"/>
</dbReference>
<comment type="similarity">
    <text evidence="1">Belongs to the peptidase C59 family.</text>
</comment>
<reference evidence="5 6" key="1">
    <citation type="journal article" date="2011" name="J. Bacteriol.">
        <title>Complete genome sequence of Yersinia enterocolitica subsp. palearctica serogroup O:3.</title>
        <authorList>
            <person name="Batzilla J."/>
            <person name="Hoper D."/>
            <person name="Antonenka U."/>
            <person name="Heesemann J."/>
            <person name="Rakin A."/>
        </authorList>
    </citation>
    <scope>NUCLEOTIDE SEQUENCE [LARGE SCALE GENOMIC DNA]</scope>
    <source>
        <strain evidence="6">DSM 13030 / CIP 106945 / Y11</strain>
    </source>
</reference>
<dbReference type="CDD" id="cd01902">
    <property type="entry name" value="Ntn_CGH"/>
    <property type="match status" value="1"/>
</dbReference>
<dbReference type="PROSITE" id="PS51257">
    <property type="entry name" value="PROKAR_LIPOPROTEIN"/>
    <property type="match status" value="1"/>
</dbReference>
<evidence type="ECO:0000313" key="5">
    <source>
        <dbReference type="EMBL" id="CBY25824.1"/>
    </source>
</evidence>
<keyword evidence="2 5" id="KW-0378">Hydrolase</keyword>
<protein>
    <submittedName>
        <fullName evidence="5">Choloylglycine hydrolase</fullName>
    </submittedName>
</protein>
<dbReference type="Proteomes" id="UP000008084">
    <property type="component" value="Chromosome"/>
</dbReference>
<organism evidence="5 6">
    <name type="scientific">Yersinia enterocolitica subsp. palearctica serotype O:3 (strain DSM 13030 / CIP 106945 / Y11)</name>
    <dbReference type="NCBI Taxonomy" id="930944"/>
    <lineage>
        <taxon>Bacteria</taxon>
        <taxon>Pseudomonadati</taxon>
        <taxon>Pseudomonadota</taxon>
        <taxon>Gammaproteobacteria</taxon>
        <taxon>Enterobacterales</taxon>
        <taxon>Yersiniaceae</taxon>
        <taxon>Yersinia</taxon>
    </lineage>
</organism>
<feature type="chain" id="PRO_5002617027" evidence="3">
    <location>
        <begin position="29"/>
        <end position="357"/>
    </location>
</feature>
<dbReference type="AlphaFoldDB" id="A0A0H3NRG9"/>
<dbReference type="InterPro" id="IPR029055">
    <property type="entry name" value="Ntn_hydrolases_N"/>
</dbReference>
<dbReference type="Gene3D" id="3.60.60.10">
    <property type="entry name" value="Penicillin V Acylase, Chain A"/>
    <property type="match status" value="1"/>
</dbReference>